<feature type="domain" description="Semialdehyde dehydrogenase NAD-binding" evidence="1">
    <location>
        <begin position="2"/>
        <end position="105"/>
    </location>
</feature>
<dbReference type="InterPro" id="IPR000534">
    <property type="entry name" value="Semialdehyde_DH_NAD-bd"/>
</dbReference>
<evidence type="ECO:0000259" key="1">
    <source>
        <dbReference type="SMART" id="SM00859"/>
    </source>
</evidence>
<dbReference type="PANTHER" id="PTHR46278:SF2">
    <property type="entry name" value="ASPARTATE-SEMIALDEHYDE DEHYDROGENASE"/>
    <property type="match status" value="1"/>
</dbReference>
<evidence type="ECO:0000313" key="2">
    <source>
        <dbReference type="EMBL" id="GAI00394.1"/>
    </source>
</evidence>
<dbReference type="GO" id="GO:0016620">
    <property type="term" value="F:oxidoreductase activity, acting on the aldehyde or oxo group of donors, NAD or NADP as acceptor"/>
    <property type="evidence" value="ECO:0007669"/>
    <property type="project" value="InterPro"/>
</dbReference>
<reference evidence="2" key="1">
    <citation type="journal article" date="2014" name="Front. Microbiol.">
        <title>High frequency of phylogenetically diverse reductive dehalogenase-homologous genes in deep subseafloor sedimentary metagenomes.</title>
        <authorList>
            <person name="Kawai M."/>
            <person name="Futagami T."/>
            <person name="Toyoda A."/>
            <person name="Takaki Y."/>
            <person name="Nishi S."/>
            <person name="Hori S."/>
            <person name="Arai W."/>
            <person name="Tsubouchi T."/>
            <person name="Morono Y."/>
            <person name="Uchiyama I."/>
            <person name="Ito T."/>
            <person name="Fujiyama A."/>
            <person name="Inagaki F."/>
            <person name="Takami H."/>
        </authorList>
    </citation>
    <scope>NUCLEOTIDE SEQUENCE</scope>
    <source>
        <strain evidence="2">Expedition CK06-06</strain>
    </source>
</reference>
<dbReference type="PANTHER" id="PTHR46278">
    <property type="entry name" value="DEHYDROGENASE, PUTATIVE-RELATED"/>
    <property type="match status" value="1"/>
</dbReference>
<accession>X1M1W7</accession>
<dbReference type="SUPFAM" id="SSF51735">
    <property type="entry name" value="NAD(P)-binding Rossmann-fold domains"/>
    <property type="match status" value="1"/>
</dbReference>
<name>X1M1W7_9ZZZZ</name>
<dbReference type="GO" id="GO:0051287">
    <property type="term" value="F:NAD binding"/>
    <property type="evidence" value="ECO:0007669"/>
    <property type="project" value="InterPro"/>
</dbReference>
<dbReference type="InterPro" id="IPR036291">
    <property type="entry name" value="NAD(P)-bd_dom_sf"/>
</dbReference>
<dbReference type="AlphaFoldDB" id="X1M1W7"/>
<proteinExistence type="predicted"/>
<dbReference type="SMART" id="SM00859">
    <property type="entry name" value="Semialdhyde_dh"/>
    <property type="match status" value="1"/>
</dbReference>
<protein>
    <recommendedName>
        <fullName evidence="1">Semialdehyde dehydrogenase NAD-binding domain-containing protein</fullName>
    </recommendedName>
</protein>
<gene>
    <name evidence="2" type="ORF">S06H3_07776</name>
</gene>
<sequence length="105" mass="11624">MRIGIIGATGLVGRTTLKILEERGFPASELILFASQRSAGEKIPFKGSQVEVMPISDNWDLLADIFFCSVADDVAQELLKDYKGEAWVIDKSKVFRLDPKIPLVV</sequence>
<organism evidence="2">
    <name type="scientific">marine sediment metagenome</name>
    <dbReference type="NCBI Taxonomy" id="412755"/>
    <lineage>
        <taxon>unclassified sequences</taxon>
        <taxon>metagenomes</taxon>
        <taxon>ecological metagenomes</taxon>
    </lineage>
</organism>
<feature type="non-terminal residue" evidence="2">
    <location>
        <position position="105"/>
    </location>
</feature>
<dbReference type="Pfam" id="PF01118">
    <property type="entry name" value="Semialdhyde_dh"/>
    <property type="match status" value="1"/>
</dbReference>
<dbReference type="EMBL" id="BARV01003193">
    <property type="protein sequence ID" value="GAI00394.1"/>
    <property type="molecule type" value="Genomic_DNA"/>
</dbReference>
<dbReference type="Gene3D" id="3.40.50.720">
    <property type="entry name" value="NAD(P)-binding Rossmann-like Domain"/>
    <property type="match status" value="1"/>
</dbReference>
<comment type="caution">
    <text evidence="2">The sequence shown here is derived from an EMBL/GenBank/DDBJ whole genome shotgun (WGS) entry which is preliminary data.</text>
</comment>